<dbReference type="GO" id="GO:0000105">
    <property type="term" value="P:L-histidine biosynthetic process"/>
    <property type="evidence" value="ECO:0007669"/>
    <property type="project" value="UniProtKB-UniPathway"/>
</dbReference>
<gene>
    <name evidence="9" type="ORF">LCGC14_1075110</name>
</gene>
<evidence type="ECO:0000256" key="1">
    <source>
        <dbReference type="ARBA" id="ARBA00004970"/>
    </source>
</evidence>
<evidence type="ECO:0000256" key="3">
    <source>
        <dbReference type="ARBA" id="ARBA00013085"/>
    </source>
</evidence>
<dbReference type="InterPro" id="IPR004013">
    <property type="entry name" value="PHP_dom"/>
</dbReference>
<dbReference type="AlphaFoldDB" id="A0A0F9QMT8"/>
<accession>A0A0F9QMT8</accession>
<evidence type="ECO:0000259" key="8">
    <source>
        <dbReference type="Pfam" id="PF02811"/>
    </source>
</evidence>
<dbReference type="CDD" id="cd12110">
    <property type="entry name" value="PHP_HisPPase_Hisj_like"/>
    <property type="match status" value="1"/>
</dbReference>
<sequence length="293" mass="34737">MNKLKSRHVDLKFEDWHTHNKLCHHADGSIEDYIKKAIKIKLQTIGVSDHFPYEFVKNIERIPFEDYAITLPEVENYLSITEKLREKYKEDINIRIGFEVDFFKNQVFALNEHLNRVKNRLDYIIGSIHILDLQDGRGAWGFDDSRFRDDYELYGSDKVYMSYYQKLLKMLTFKGFDFNIIGHFDLPKKFNDHPQNKEIISNEISHLLDVIKSKDVIVEINTGGLRKPCKEQYPNKEIIKQMYNLDIPVLLGSDAHNPKHLAWKFKKIIRLLKKIGYNHVAHLIARERTYVEI</sequence>
<evidence type="ECO:0000256" key="2">
    <source>
        <dbReference type="ARBA" id="ARBA00009152"/>
    </source>
</evidence>
<dbReference type="Gene3D" id="3.20.20.140">
    <property type="entry name" value="Metal-dependent hydrolases"/>
    <property type="match status" value="1"/>
</dbReference>
<comment type="pathway">
    <text evidence="1">Amino-acid biosynthesis; L-histidine biosynthesis; L-histidine from 5-phospho-alpha-D-ribose 1-diphosphate: step 8/9.</text>
</comment>
<evidence type="ECO:0000256" key="4">
    <source>
        <dbReference type="ARBA" id="ARBA00022605"/>
    </source>
</evidence>
<dbReference type="PANTHER" id="PTHR21039">
    <property type="entry name" value="HISTIDINOL PHOSPHATASE-RELATED"/>
    <property type="match status" value="1"/>
</dbReference>
<dbReference type="UniPathway" id="UPA00031">
    <property type="reaction ID" value="UER00013"/>
</dbReference>
<keyword evidence="4" id="KW-0028">Amino-acid biosynthesis</keyword>
<dbReference type="GO" id="GO:0005737">
    <property type="term" value="C:cytoplasm"/>
    <property type="evidence" value="ECO:0007669"/>
    <property type="project" value="TreeGrafter"/>
</dbReference>
<dbReference type="PANTHER" id="PTHR21039:SF0">
    <property type="entry name" value="HISTIDINOL-PHOSPHATASE"/>
    <property type="match status" value="1"/>
</dbReference>
<name>A0A0F9QMT8_9ZZZZ</name>
<dbReference type="NCBIfam" id="NF005596">
    <property type="entry name" value="PRK07328.1"/>
    <property type="match status" value="1"/>
</dbReference>
<dbReference type="InterPro" id="IPR010140">
    <property type="entry name" value="Histidinol_P_phosphatase_HisJ"/>
</dbReference>
<comment type="caution">
    <text evidence="9">The sequence shown here is derived from an EMBL/GenBank/DDBJ whole genome shotgun (WGS) entry which is preliminary data.</text>
</comment>
<comment type="catalytic activity">
    <reaction evidence="7">
        <text>L-histidinol phosphate + H2O = L-histidinol + phosphate</text>
        <dbReference type="Rhea" id="RHEA:14465"/>
        <dbReference type="ChEBI" id="CHEBI:15377"/>
        <dbReference type="ChEBI" id="CHEBI:43474"/>
        <dbReference type="ChEBI" id="CHEBI:57699"/>
        <dbReference type="ChEBI" id="CHEBI:57980"/>
        <dbReference type="EC" id="3.1.3.15"/>
    </reaction>
</comment>
<dbReference type="EMBL" id="LAZR01004663">
    <property type="protein sequence ID" value="KKN06648.1"/>
    <property type="molecule type" value="Genomic_DNA"/>
</dbReference>
<feature type="domain" description="PHP" evidence="8">
    <location>
        <begin position="15"/>
        <end position="222"/>
    </location>
</feature>
<dbReference type="GO" id="GO:0004401">
    <property type="term" value="F:histidinol-phosphatase activity"/>
    <property type="evidence" value="ECO:0007669"/>
    <property type="project" value="UniProtKB-EC"/>
</dbReference>
<dbReference type="EC" id="3.1.3.15" evidence="3"/>
<protein>
    <recommendedName>
        <fullName evidence="3">histidinol-phosphatase</fullName>
        <ecNumber evidence="3">3.1.3.15</ecNumber>
    </recommendedName>
</protein>
<evidence type="ECO:0000256" key="6">
    <source>
        <dbReference type="ARBA" id="ARBA00023102"/>
    </source>
</evidence>
<dbReference type="Pfam" id="PF02811">
    <property type="entry name" value="PHP"/>
    <property type="match status" value="1"/>
</dbReference>
<evidence type="ECO:0000256" key="5">
    <source>
        <dbReference type="ARBA" id="ARBA00022801"/>
    </source>
</evidence>
<evidence type="ECO:0000256" key="7">
    <source>
        <dbReference type="ARBA" id="ARBA00049158"/>
    </source>
</evidence>
<comment type="similarity">
    <text evidence="2">Belongs to the PHP hydrolase family. HisK subfamily.</text>
</comment>
<keyword evidence="5" id="KW-0378">Hydrolase</keyword>
<keyword evidence="6" id="KW-0368">Histidine biosynthesis</keyword>
<organism evidence="9">
    <name type="scientific">marine sediment metagenome</name>
    <dbReference type="NCBI Taxonomy" id="412755"/>
    <lineage>
        <taxon>unclassified sequences</taxon>
        <taxon>metagenomes</taxon>
        <taxon>ecological metagenomes</taxon>
    </lineage>
</organism>
<proteinExistence type="inferred from homology"/>
<dbReference type="InterPro" id="IPR016195">
    <property type="entry name" value="Pol/histidinol_Pase-like"/>
</dbReference>
<dbReference type="NCBIfam" id="TIGR01856">
    <property type="entry name" value="hisJ_fam"/>
    <property type="match status" value="1"/>
</dbReference>
<dbReference type="NCBIfam" id="NF005996">
    <property type="entry name" value="PRK08123.1"/>
    <property type="match status" value="1"/>
</dbReference>
<evidence type="ECO:0000313" key="9">
    <source>
        <dbReference type="EMBL" id="KKN06648.1"/>
    </source>
</evidence>
<dbReference type="SUPFAM" id="SSF89550">
    <property type="entry name" value="PHP domain-like"/>
    <property type="match status" value="1"/>
</dbReference>
<reference evidence="9" key="1">
    <citation type="journal article" date="2015" name="Nature">
        <title>Complex archaea that bridge the gap between prokaryotes and eukaryotes.</title>
        <authorList>
            <person name="Spang A."/>
            <person name="Saw J.H."/>
            <person name="Jorgensen S.L."/>
            <person name="Zaremba-Niedzwiedzka K."/>
            <person name="Martijn J."/>
            <person name="Lind A.E."/>
            <person name="van Eijk R."/>
            <person name="Schleper C."/>
            <person name="Guy L."/>
            <person name="Ettema T.J."/>
        </authorList>
    </citation>
    <scope>NUCLEOTIDE SEQUENCE</scope>
</reference>